<evidence type="ECO:0000256" key="2">
    <source>
        <dbReference type="PROSITE-ProRule" id="PRU00023"/>
    </source>
</evidence>
<dbReference type="Proteomes" id="UP000241462">
    <property type="component" value="Unassembled WGS sequence"/>
</dbReference>
<dbReference type="EMBL" id="KZ678443">
    <property type="protein sequence ID" value="PSR84440.1"/>
    <property type="molecule type" value="Genomic_DNA"/>
</dbReference>
<reference evidence="7 8" key="1">
    <citation type="journal article" date="2018" name="Mycol. Prog.">
        <title>Coniella lustricola, a new species from submerged detritus.</title>
        <authorList>
            <person name="Raudabaugh D.B."/>
            <person name="Iturriaga T."/>
            <person name="Carver A."/>
            <person name="Mondo S."/>
            <person name="Pangilinan J."/>
            <person name="Lipzen A."/>
            <person name="He G."/>
            <person name="Amirebrahimi M."/>
            <person name="Grigoriev I.V."/>
            <person name="Miller A.N."/>
        </authorList>
    </citation>
    <scope>NUCLEOTIDE SEQUENCE [LARGE SCALE GENOMIC DNA]</scope>
    <source>
        <strain evidence="7 8">B22-T-1</strain>
    </source>
</reference>
<dbReference type="Gene3D" id="3.40.50.300">
    <property type="entry name" value="P-loop containing nucleotide triphosphate hydrolases"/>
    <property type="match status" value="1"/>
</dbReference>
<evidence type="ECO:0000313" key="7">
    <source>
        <dbReference type="EMBL" id="PSR84440.1"/>
    </source>
</evidence>
<dbReference type="InterPro" id="IPR056125">
    <property type="entry name" value="DUF7708"/>
</dbReference>
<dbReference type="STRING" id="2025994.A0A2T3A7V5"/>
<dbReference type="InterPro" id="IPR056884">
    <property type="entry name" value="NPHP3-like_N"/>
</dbReference>
<keyword evidence="8" id="KW-1185">Reference proteome</keyword>
<dbReference type="InterPro" id="IPR054471">
    <property type="entry name" value="GPIID_WHD"/>
</dbReference>
<keyword evidence="2" id="KW-0040">ANK repeat</keyword>
<dbReference type="InterPro" id="IPR002110">
    <property type="entry name" value="Ankyrin_rpt"/>
</dbReference>
<feature type="domain" description="GPI inositol-deacylase winged helix" evidence="4">
    <location>
        <begin position="574"/>
        <end position="650"/>
    </location>
</feature>
<proteinExistence type="predicted"/>
<feature type="repeat" description="ANK" evidence="2">
    <location>
        <begin position="1402"/>
        <end position="1436"/>
    </location>
</feature>
<dbReference type="Pfam" id="PF22939">
    <property type="entry name" value="WHD_GPIID"/>
    <property type="match status" value="1"/>
</dbReference>
<protein>
    <submittedName>
        <fullName evidence="7">Uncharacterized protein</fullName>
    </submittedName>
</protein>
<feature type="domain" description="Nephrocystin 3-like N-terminal" evidence="6">
    <location>
        <begin position="293"/>
        <end position="447"/>
    </location>
</feature>
<dbReference type="PANTHER" id="PTHR10039">
    <property type="entry name" value="AMELOGENIN"/>
    <property type="match status" value="1"/>
</dbReference>
<evidence type="ECO:0000256" key="3">
    <source>
        <dbReference type="SAM" id="MobiDB-lite"/>
    </source>
</evidence>
<keyword evidence="1" id="KW-0677">Repeat</keyword>
<evidence type="ECO:0000259" key="6">
    <source>
        <dbReference type="Pfam" id="PF24883"/>
    </source>
</evidence>
<dbReference type="InParanoid" id="A0A2T3A7V5"/>
<dbReference type="SUPFAM" id="SSF52540">
    <property type="entry name" value="P-loop containing nucleoside triphosphate hydrolases"/>
    <property type="match status" value="1"/>
</dbReference>
<feature type="domain" description="DUF7708" evidence="5">
    <location>
        <begin position="92"/>
        <end position="218"/>
    </location>
</feature>
<accession>A0A2T3A7V5</accession>
<evidence type="ECO:0000256" key="1">
    <source>
        <dbReference type="ARBA" id="ARBA00022737"/>
    </source>
</evidence>
<dbReference type="PANTHER" id="PTHR10039:SF10">
    <property type="entry name" value="NACHT DOMAIN-CONTAINING PROTEIN"/>
    <property type="match status" value="1"/>
</dbReference>
<dbReference type="PROSITE" id="PS50088">
    <property type="entry name" value="ANK_REPEAT"/>
    <property type="match status" value="2"/>
</dbReference>
<name>A0A2T3A7V5_9PEZI</name>
<gene>
    <name evidence="7" type="ORF">BD289DRAFT_261386</name>
</gene>
<dbReference type="OrthoDB" id="7464126at2759"/>
<evidence type="ECO:0000259" key="4">
    <source>
        <dbReference type="Pfam" id="PF22939"/>
    </source>
</evidence>
<dbReference type="Pfam" id="PF24809">
    <property type="entry name" value="DUF7708"/>
    <property type="match status" value="1"/>
</dbReference>
<feature type="repeat" description="ANK" evidence="2">
    <location>
        <begin position="1368"/>
        <end position="1401"/>
    </location>
</feature>
<dbReference type="InterPro" id="IPR036770">
    <property type="entry name" value="Ankyrin_rpt-contain_sf"/>
</dbReference>
<organism evidence="7 8">
    <name type="scientific">Coniella lustricola</name>
    <dbReference type="NCBI Taxonomy" id="2025994"/>
    <lineage>
        <taxon>Eukaryota</taxon>
        <taxon>Fungi</taxon>
        <taxon>Dikarya</taxon>
        <taxon>Ascomycota</taxon>
        <taxon>Pezizomycotina</taxon>
        <taxon>Sordariomycetes</taxon>
        <taxon>Sordariomycetidae</taxon>
        <taxon>Diaporthales</taxon>
        <taxon>Schizoparmaceae</taxon>
        <taxon>Coniella</taxon>
    </lineage>
</organism>
<dbReference type="SMART" id="SM00248">
    <property type="entry name" value="ANK"/>
    <property type="match status" value="6"/>
</dbReference>
<sequence>MQITSKKLALSGQLKPVIRLGLALSDFEQALDPERKKQFQQQRAASASSSASTSLSSRQPPRSGDVIRLTEEIHQAGLREDRLLPPRFATRLGAFFSRIQTFAAVGDALIGGSQNLIASGVWGALRFCLLGVVTFSGYLEKLSALFMRLGTSWSLHERFAELFPQSEVLQQYLCEYLIVVVVLCRKVVLFTKKNSASKFFATLGSSFEDEFSPIQIKMDQWGSIIERQTASLAMSLNIKQGDRSLDLLSGLSTRFLTATRQTRAEALSIQIIQRLSAGQDQYQRTWRRQKAKGACTWIFGHESYKHWSSLSGSSATLILEGKLGSGKTVAMANLVAHMNANPVRPTAYVFCAFKEPDSQTAINMLRSIAYQIIDNVKPDWTHWRRLKRAWNSIVPSLLSPDDVIDFLLQLMPQDKQYNIVIDGLESCPKDESSDVFRCLERLMHERTVFLCYSARTKSRFQELQTRLPPQVLSISLDEAAHHEEIEAFIRQEITRRNSNGDLNPEIVSLAVKQLVAGSQGMYLWVSLQLDSIFPRDSATVVTNERVFDLLMSLPQNLPEAFERALESITDSSYGVRILKLVTAAETPLTVDELRVALTITPGLPVWNAERVPLDGRRLLTLCGGDLIEVDEEDDRVRVIHYSVVRHLQTQTTNPETQAYHCSHEQSQNYMGSVCVTYLNLPLFDSRLAITSNIEGNDVVEKIKSSVQDDTTRLVRLIKYIKSPKQTAEDPRELDLGRLVLEAQALRTSWASAVVAVTCFQDYAVKHWLTHTQTLEDGGEGLEGCWNLWRRLIYGEVQRIASPFPDPRDSKFEAMSWAAVHRHGALFLFLLTDLSVPERPELSYGELMTLFRHLQGNPTTCIHDKWLGNILAQLVHSIVVYREHNLRISDYQTIALIFKELHSRGADPTIVHHITRQSPMEIILKCLVAAQEDSFYMKRDMDHDRIEVSELLEMQKEAISLFQMPSVGASLSEDWVPAMFVRLIEQDMLLIAEKFVDWGANCRVDAQQDSPLGAAVCHGHRDLVCRMVERSGRSAVDHNNSWYRGKPALELALDRQDQDMVTVLCKISGILSGKTSTGTTFLDMTVKMMGLGWPFLLLDQIPPDQSVSAIFSPADCMEALKIAVESNRTRLTLKLMSLCSSIPKTTLAMLSDVATARENAILRVWIADYDDFRLRRGYPTPELITPQLARDTALLLAVRQLRIDANQSPQFKHVPKCFGKIVSRRFHYPLLKPEEKHLPWRWQIEAYLIIMSLVRDAPPEYLNIQDEEGNTALHHLSCYIKDEKTLREARDESFIALAPLIKLMFARGARSDIPNSQQKYATWNLIYWFSADFEAVSGRAQKPIGTWKDFDLVDSSLLSKLPLDIQDEEGNTLLHHMVRSRRHQGRVQEVLGAGANANIRNAAGETPLSLAIRNTSSDQRAIVALLDAGADPHATLSGNPGQTLLQLAIAVRDYHKVHGELFSDAQSNLDVLEQYEVVAGMHESQKSTRIS</sequence>
<dbReference type="Gene3D" id="1.25.40.20">
    <property type="entry name" value="Ankyrin repeat-containing domain"/>
    <property type="match status" value="2"/>
</dbReference>
<feature type="compositionally biased region" description="Low complexity" evidence="3">
    <location>
        <begin position="44"/>
        <end position="57"/>
    </location>
</feature>
<dbReference type="InterPro" id="IPR027417">
    <property type="entry name" value="P-loop_NTPase"/>
</dbReference>
<dbReference type="SUPFAM" id="SSF48403">
    <property type="entry name" value="Ankyrin repeat"/>
    <property type="match status" value="1"/>
</dbReference>
<feature type="region of interest" description="Disordered" evidence="3">
    <location>
        <begin position="38"/>
        <end position="63"/>
    </location>
</feature>
<dbReference type="Pfam" id="PF24883">
    <property type="entry name" value="NPHP3_N"/>
    <property type="match status" value="1"/>
</dbReference>
<evidence type="ECO:0000259" key="5">
    <source>
        <dbReference type="Pfam" id="PF24809"/>
    </source>
</evidence>
<evidence type="ECO:0000313" key="8">
    <source>
        <dbReference type="Proteomes" id="UP000241462"/>
    </source>
</evidence>